<comment type="caution">
    <text evidence="2">The sequence shown here is derived from an EMBL/GenBank/DDBJ whole genome shotgun (WGS) entry which is preliminary data.</text>
</comment>
<evidence type="ECO:0000256" key="1">
    <source>
        <dbReference type="SAM" id="Phobius"/>
    </source>
</evidence>
<dbReference type="STRING" id="1280950.HJO_12147"/>
<feature type="transmembrane region" description="Helical" evidence="1">
    <location>
        <begin position="21"/>
        <end position="43"/>
    </location>
</feature>
<dbReference type="eggNOG" id="ENOG50304FM">
    <property type="taxonomic scope" value="Bacteria"/>
</dbReference>
<feature type="transmembrane region" description="Helical" evidence="1">
    <location>
        <begin position="49"/>
        <end position="71"/>
    </location>
</feature>
<gene>
    <name evidence="2" type="ORF">HJO_12147</name>
</gene>
<keyword evidence="3" id="KW-1185">Reference proteome</keyword>
<keyword evidence="1" id="KW-0472">Membrane</keyword>
<dbReference type="OrthoDB" id="7620133at2"/>
<evidence type="ECO:0000313" key="3">
    <source>
        <dbReference type="Proteomes" id="UP000025171"/>
    </source>
</evidence>
<keyword evidence="1" id="KW-0812">Transmembrane</keyword>
<dbReference type="PATRIC" id="fig|1280950.3.peg.2435"/>
<dbReference type="AlphaFoldDB" id="A0A059FMJ9"/>
<dbReference type="EMBL" id="ARYK01000005">
    <property type="protein sequence ID" value="KCZ91869.1"/>
    <property type="molecule type" value="Genomic_DNA"/>
</dbReference>
<dbReference type="RefSeq" id="WP_156945614.1">
    <property type="nucleotide sequence ID" value="NZ_ARYK01000005.1"/>
</dbReference>
<keyword evidence="1" id="KW-1133">Transmembrane helix</keyword>
<name>A0A059FMJ9_9PROT</name>
<sequence length="108" mass="11458">MRDVFDQDRPMTLGAVKMATAILGIALAAAAVLILIGVIITLFKGKLLIALTQLVLGFAGLIFLFVTVRLLGEILAALHRLNDRLAILGDDIRNPRRVAGAPGDKAEG</sequence>
<protein>
    <submittedName>
        <fullName evidence="2">Uncharacterized protein</fullName>
    </submittedName>
</protein>
<evidence type="ECO:0000313" key="2">
    <source>
        <dbReference type="EMBL" id="KCZ91869.1"/>
    </source>
</evidence>
<accession>A0A059FMJ9</accession>
<reference evidence="2 3" key="1">
    <citation type="journal article" date="2014" name="Antonie Van Leeuwenhoek">
        <title>Hyphomonas beringensis sp. nov. and Hyphomonas chukchiensis sp. nov., isolated from surface seawater of the Bering Sea and Chukchi Sea.</title>
        <authorList>
            <person name="Li C."/>
            <person name="Lai Q."/>
            <person name="Li G."/>
            <person name="Dong C."/>
            <person name="Wang J."/>
            <person name="Liao Y."/>
            <person name="Shao Z."/>
        </authorList>
    </citation>
    <scope>NUCLEOTIDE SEQUENCE [LARGE SCALE GENOMIC DNA]</scope>
    <source>
        <strain evidence="2 3">MHS-2</strain>
    </source>
</reference>
<organism evidence="2 3">
    <name type="scientific">Hyphomonas johnsonii MHS-2</name>
    <dbReference type="NCBI Taxonomy" id="1280950"/>
    <lineage>
        <taxon>Bacteria</taxon>
        <taxon>Pseudomonadati</taxon>
        <taxon>Pseudomonadota</taxon>
        <taxon>Alphaproteobacteria</taxon>
        <taxon>Hyphomonadales</taxon>
        <taxon>Hyphomonadaceae</taxon>
        <taxon>Hyphomonas</taxon>
    </lineage>
</organism>
<proteinExistence type="predicted"/>
<dbReference type="Proteomes" id="UP000025171">
    <property type="component" value="Unassembled WGS sequence"/>
</dbReference>